<comment type="caution">
    <text evidence="1">The sequence shown here is derived from an EMBL/GenBank/DDBJ whole genome shotgun (WGS) entry which is preliminary data.</text>
</comment>
<protein>
    <recommendedName>
        <fullName evidence="3">Lipoprotein</fullName>
    </recommendedName>
</protein>
<evidence type="ECO:0008006" key="3">
    <source>
        <dbReference type="Google" id="ProtNLM"/>
    </source>
</evidence>
<keyword evidence="2" id="KW-1185">Reference proteome</keyword>
<name>A0ABT8C376_9BACT</name>
<sequence length="148" mass="16436">MKTLFNSTSSFRNSFIAVLLIFSFAACSTKITFPVSRVVPAAEPEAKVSKTKEGTYDISLNVSNLALPERLSPPKKFYMVWIDTPDQGIKKLGEIANNSGIFRNRGKAAFEASTLYRPNMILVTAENSLEVAYPGSHVVLKSRRFEIK</sequence>
<dbReference type="PROSITE" id="PS51257">
    <property type="entry name" value="PROKAR_LIPOPROTEIN"/>
    <property type="match status" value="1"/>
</dbReference>
<evidence type="ECO:0000313" key="2">
    <source>
        <dbReference type="Proteomes" id="UP001236663"/>
    </source>
</evidence>
<gene>
    <name evidence="1" type="ORF">QWZ15_01490</name>
</gene>
<dbReference type="EMBL" id="JAUFQS010000003">
    <property type="protein sequence ID" value="MDN3686487.1"/>
    <property type="molecule type" value="Genomic_DNA"/>
</dbReference>
<dbReference type="Proteomes" id="UP001236663">
    <property type="component" value="Unassembled WGS sequence"/>
</dbReference>
<reference evidence="2" key="1">
    <citation type="journal article" date="2019" name="Int. J. Syst. Evol. Microbiol.">
        <title>The Global Catalogue of Microorganisms (GCM) 10K type strain sequencing project: providing services to taxonomists for standard genome sequencing and annotation.</title>
        <authorList>
            <consortium name="The Broad Institute Genomics Platform"/>
            <consortium name="The Broad Institute Genome Sequencing Center for Infectious Disease"/>
            <person name="Wu L."/>
            <person name="Ma J."/>
        </authorList>
    </citation>
    <scope>NUCLEOTIDE SEQUENCE [LARGE SCALE GENOMIC DNA]</scope>
    <source>
        <strain evidence="2">CECT 7706</strain>
    </source>
</reference>
<organism evidence="1 2">
    <name type="scientific">Cyclobacterium jeungdonense</name>
    <dbReference type="NCBI Taxonomy" id="708087"/>
    <lineage>
        <taxon>Bacteria</taxon>
        <taxon>Pseudomonadati</taxon>
        <taxon>Bacteroidota</taxon>
        <taxon>Cytophagia</taxon>
        <taxon>Cytophagales</taxon>
        <taxon>Cyclobacteriaceae</taxon>
        <taxon>Cyclobacterium</taxon>
    </lineage>
</organism>
<proteinExistence type="predicted"/>
<evidence type="ECO:0000313" key="1">
    <source>
        <dbReference type="EMBL" id="MDN3686487.1"/>
    </source>
</evidence>
<dbReference type="RefSeq" id="WP_163384652.1">
    <property type="nucleotide sequence ID" value="NZ_JAUFQS010000003.1"/>
</dbReference>
<accession>A0ABT8C376</accession>